<dbReference type="InterPro" id="IPR036390">
    <property type="entry name" value="WH_DNA-bd_sf"/>
</dbReference>
<dbReference type="RefSeq" id="WP_109305024.1">
    <property type="nucleotide sequence ID" value="NZ_BJUF01000003.1"/>
</dbReference>
<comment type="caution">
    <text evidence="7">The sequence shown here is derived from an EMBL/GenBank/DDBJ whole genome shotgun (WGS) entry which is preliminary data.</text>
</comment>
<keyword evidence="3" id="KW-0805">Transcription regulation</keyword>
<keyword evidence="4" id="KW-0238">DNA-binding</keyword>
<dbReference type="Pfam" id="PF22381">
    <property type="entry name" value="Staph_reg_Sar_Rot"/>
    <property type="match status" value="1"/>
</dbReference>
<evidence type="ECO:0000259" key="6">
    <source>
        <dbReference type="PROSITE" id="PS50995"/>
    </source>
</evidence>
<feature type="domain" description="HTH marR-type" evidence="6">
    <location>
        <begin position="7"/>
        <end position="137"/>
    </location>
</feature>
<proteinExistence type="predicted"/>
<keyword evidence="5" id="KW-0804">Transcription</keyword>
<name>A0A2U3APD9_9BACL</name>
<reference evidence="7 8" key="1">
    <citation type="submission" date="2018-05" db="EMBL/GenBank/DDBJ databases">
        <title>Kurthia sibirica genome sequence.</title>
        <authorList>
            <person name="Maclea K.S."/>
            <person name="Goen A.E."/>
        </authorList>
    </citation>
    <scope>NUCLEOTIDE SEQUENCE [LARGE SCALE GENOMIC DNA]</scope>
    <source>
        <strain evidence="7 8">ATCC 49154</strain>
    </source>
</reference>
<evidence type="ECO:0000256" key="5">
    <source>
        <dbReference type="ARBA" id="ARBA00023163"/>
    </source>
</evidence>
<gene>
    <name evidence="7" type="ORF">DEX24_03550</name>
</gene>
<dbReference type="GO" id="GO:0006950">
    <property type="term" value="P:response to stress"/>
    <property type="evidence" value="ECO:0007669"/>
    <property type="project" value="TreeGrafter"/>
</dbReference>
<dbReference type="SUPFAM" id="SSF46785">
    <property type="entry name" value="Winged helix' DNA-binding domain"/>
    <property type="match status" value="1"/>
</dbReference>
<dbReference type="OrthoDB" id="9806864at2"/>
<dbReference type="Gene3D" id="1.10.10.10">
    <property type="entry name" value="Winged helix-like DNA-binding domain superfamily/Winged helix DNA-binding domain"/>
    <property type="match status" value="1"/>
</dbReference>
<dbReference type="AlphaFoldDB" id="A0A2U3APD9"/>
<dbReference type="SMART" id="SM00347">
    <property type="entry name" value="HTH_MARR"/>
    <property type="match status" value="1"/>
</dbReference>
<dbReference type="GO" id="GO:0003677">
    <property type="term" value="F:DNA binding"/>
    <property type="evidence" value="ECO:0007669"/>
    <property type="project" value="UniProtKB-KW"/>
</dbReference>
<evidence type="ECO:0000256" key="4">
    <source>
        <dbReference type="ARBA" id="ARBA00023125"/>
    </source>
</evidence>
<dbReference type="InterPro" id="IPR000835">
    <property type="entry name" value="HTH_MarR-typ"/>
</dbReference>
<dbReference type="InterPro" id="IPR036388">
    <property type="entry name" value="WH-like_DNA-bd_sf"/>
</dbReference>
<dbReference type="InterPro" id="IPR055166">
    <property type="entry name" value="Transc_reg_Sar_Rot_HTH"/>
</dbReference>
<protein>
    <submittedName>
        <fullName evidence="7">MarR family transcriptional regulator</fullName>
    </submittedName>
</protein>
<evidence type="ECO:0000313" key="7">
    <source>
        <dbReference type="EMBL" id="PWI26420.1"/>
    </source>
</evidence>
<dbReference type="GO" id="GO:0003700">
    <property type="term" value="F:DNA-binding transcription factor activity"/>
    <property type="evidence" value="ECO:0007669"/>
    <property type="project" value="InterPro"/>
</dbReference>
<dbReference type="EMBL" id="QFVR01000003">
    <property type="protein sequence ID" value="PWI26420.1"/>
    <property type="molecule type" value="Genomic_DNA"/>
</dbReference>
<dbReference type="PANTHER" id="PTHR33164">
    <property type="entry name" value="TRANSCRIPTIONAL REGULATOR, MARR FAMILY"/>
    <property type="match status" value="1"/>
</dbReference>
<dbReference type="Proteomes" id="UP000245938">
    <property type="component" value="Unassembled WGS sequence"/>
</dbReference>
<evidence type="ECO:0000313" key="8">
    <source>
        <dbReference type="Proteomes" id="UP000245938"/>
    </source>
</evidence>
<dbReference type="PANTHER" id="PTHR33164:SF5">
    <property type="entry name" value="ORGANIC HYDROPEROXIDE RESISTANCE TRANSCRIPTIONAL REGULATOR"/>
    <property type="match status" value="1"/>
</dbReference>
<evidence type="ECO:0000256" key="2">
    <source>
        <dbReference type="ARBA" id="ARBA00022490"/>
    </source>
</evidence>
<sequence length="144" mass="16603">MKAQRLDDQICFALYAASKKFTKFYKEILADFGLTYSQYLVLLALYEQNHLSIKDLGEKLELDSGTLTPLLKRMEANNWVERNRSHEDERVINISLTHHSKLQESTIAAVIDRCVVSLMDDEAEYKALLTLSKKLNHVLTTKLK</sequence>
<keyword evidence="2" id="KW-0963">Cytoplasm</keyword>
<organism evidence="7 8">
    <name type="scientific">Kurthia sibirica</name>
    <dbReference type="NCBI Taxonomy" id="202750"/>
    <lineage>
        <taxon>Bacteria</taxon>
        <taxon>Bacillati</taxon>
        <taxon>Bacillota</taxon>
        <taxon>Bacilli</taxon>
        <taxon>Bacillales</taxon>
        <taxon>Caryophanaceae</taxon>
        <taxon>Kurthia</taxon>
    </lineage>
</organism>
<comment type="subcellular location">
    <subcellularLocation>
        <location evidence="1">Cytoplasm</location>
    </subcellularLocation>
</comment>
<dbReference type="PROSITE" id="PS50995">
    <property type="entry name" value="HTH_MARR_2"/>
    <property type="match status" value="1"/>
</dbReference>
<evidence type="ECO:0000256" key="3">
    <source>
        <dbReference type="ARBA" id="ARBA00023015"/>
    </source>
</evidence>
<keyword evidence="8" id="KW-1185">Reference proteome</keyword>
<evidence type="ECO:0000256" key="1">
    <source>
        <dbReference type="ARBA" id="ARBA00004496"/>
    </source>
</evidence>
<dbReference type="GO" id="GO:0005737">
    <property type="term" value="C:cytoplasm"/>
    <property type="evidence" value="ECO:0007669"/>
    <property type="project" value="UniProtKB-SubCell"/>
</dbReference>
<dbReference type="InterPro" id="IPR039422">
    <property type="entry name" value="MarR/SlyA-like"/>
</dbReference>
<accession>A0A2U3APD9</accession>